<protein>
    <submittedName>
        <fullName evidence="3">Transposase</fullName>
    </submittedName>
</protein>
<evidence type="ECO:0000259" key="2">
    <source>
        <dbReference type="Pfam" id="PF03050"/>
    </source>
</evidence>
<dbReference type="InterPro" id="IPR004291">
    <property type="entry name" value="Transposase_IS66_central"/>
</dbReference>
<dbReference type="AlphaFoldDB" id="A0A7U7G848"/>
<dbReference type="Proteomes" id="UP000019184">
    <property type="component" value="Unassembled WGS sequence"/>
</dbReference>
<keyword evidence="4" id="KW-1185">Reference proteome</keyword>
<feature type="domain" description="Transposase IS66 central" evidence="2">
    <location>
        <begin position="6"/>
        <end position="199"/>
    </location>
</feature>
<dbReference type="InterPro" id="IPR052344">
    <property type="entry name" value="Transposase-related"/>
</dbReference>
<organism evidence="3 4">
    <name type="scientific">Candidatus Contendobacter odensis Run_B_J11</name>
    <dbReference type="NCBI Taxonomy" id="1400861"/>
    <lineage>
        <taxon>Bacteria</taxon>
        <taxon>Pseudomonadati</taxon>
        <taxon>Pseudomonadota</taxon>
        <taxon>Gammaproteobacteria</taxon>
        <taxon>Candidatus Competibacteraceae</taxon>
        <taxon>Candidatus Contendibacter</taxon>
    </lineage>
</organism>
<evidence type="ECO:0000256" key="1">
    <source>
        <dbReference type="SAM" id="MobiDB-lite"/>
    </source>
</evidence>
<dbReference type="PANTHER" id="PTHR33678:SF1">
    <property type="entry name" value="BLL1576 PROTEIN"/>
    <property type="match status" value="1"/>
</dbReference>
<reference evidence="3 4" key="1">
    <citation type="journal article" date="2014" name="ISME J.">
        <title>Candidatus Competibacter-lineage genomes retrieved from metagenomes reveal functional metabolic diversity.</title>
        <authorList>
            <person name="McIlroy S.J."/>
            <person name="Albertsen M."/>
            <person name="Andresen E.K."/>
            <person name="Saunders A.M."/>
            <person name="Kristiansen R."/>
            <person name="Stokholm-Bjerregaard M."/>
            <person name="Nielsen K.L."/>
            <person name="Nielsen P.H."/>
        </authorList>
    </citation>
    <scope>NUCLEOTIDE SEQUENCE [LARGE SCALE GENOMIC DNA]</scope>
    <source>
        <strain evidence="3 4">Run_B_J11</strain>
    </source>
</reference>
<sequence>MAATERLTDYTIHAQRGQTAREDAGILPKFKGRAIHDHWKPYFGYTECSHALCNAHHLRELQLIEKHYGQQWAVMMADLLLEIKKTVEATQESGTEGLSSEVFTQFEQRYDHLITTGYLVNPRPPPLPATGKKPKKRGRLAQTPPLNLLDQLRDFKPQTLAFMTDFRVAFDHNQAERDVRMVKVKQKVSGGFRTLAGANDFARIRGYLSTARKNAVNVFSAIRDAFCGKPFVPSCAS</sequence>
<gene>
    <name evidence="3" type="ORF">BN874_1190015</name>
</gene>
<dbReference type="PANTHER" id="PTHR33678">
    <property type="entry name" value="BLL1576 PROTEIN"/>
    <property type="match status" value="1"/>
</dbReference>
<proteinExistence type="predicted"/>
<dbReference type="RefSeq" id="WP_051497286.1">
    <property type="nucleotide sequence ID" value="NZ_CBTK010000023.1"/>
</dbReference>
<feature type="region of interest" description="Disordered" evidence="1">
    <location>
        <begin position="121"/>
        <end position="140"/>
    </location>
</feature>
<name>A0A7U7G848_9GAMM</name>
<evidence type="ECO:0000313" key="4">
    <source>
        <dbReference type="Proteomes" id="UP000019184"/>
    </source>
</evidence>
<comment type="caution">
    <text evidence="3">The sequence shown here is derived from an EMBL/GenBank/DDBJ whole genome shotgun (WGS) entry which is preliminary data.</text>
</comment>
<accession>A0A7U7G848</accession>
<dbReference type="EMBL" id="CBTK010000023">
    <property type="protein sequence ID" value="CDH43349.1"/>
    <property type="molecule type" value="Genomic_DNA"/>
</dbReference>
<evidence type="ECO:0000313" key="3">
    <source>
        <dbReference type="EMBL" id="CDH43349.1"/>
    </source>
</evidence>
<dbReference type="Pfam" id="PF03050">
    <property type="entry name" value="DDE_Tnp_IS66"/>
    <property type="match status" value="1"/>
</dbReference>